<protein>
    <submittedName>
        <fullName evidence="4">N-acetyl-gamma-glutamyl-phosphate reductase</fullName>
    </submittedName>
</protein>
<feature type="non-terminal residue" evidence="4">
    <location>
        <position position="106"/>
    </location>
</feature>
<evidence type="ECO:0000256" key="1">
    <source>
        <dbReference type="ARBA" id="ARBA00022571"/>
    </source>
</evidence>
<proteinExistence type="predicted"/>
<dbReference type="Gene3D" id="3.40.50.720">
    <property type="entry name" value="NAD(P)-binding Rossmann-like Domain"/>
    <property type="match status" value="1"/>
</dbReference>
<evidence type="ECO:0000313" key="5">
    <source>
        <dbReference type="Proteomes" id="UP000004642"/>
    </source>
</evidence>
<dbReference type="Proteomes" id="UP000004642">
    <property type="component" value="Unassembled WGS sequence"/>
</dbReference>
<dbReference type="EMBL" id="AFCJ01002449">
    <property type="protein sequence ID" value="EHC29493.1"/>
    <property type="molecule type" value="Genomic_DNA"/>
</dbReference>
<dbReference type="GO" id="GO:0003942">
    <property type="term" value="F:N-acetyl-gamma-glutamyl-phosphate reductase activity"/>
    <property type="evidence" value="ECO:0007669"/>
    <property type="project" value="InterPro"/>
</dbReference>
<evidence type="ECO:0000256" key="2">
    <source>
        <dbReference type="PROSITE-ProRule" id="PRU10010"/>
    </source>
</evidence>
<dbReference type="CDD" id="cd17895">
    <property type="entry name" value="AGPR_1_N"/>
    <property type="match status" value="1"/>
</dbReference>
<dbReference type="PROSITE" id="PS01224">
    <property type="entry name" value="ARGC"/>
    <property type="match status" value="1"/>
</dbReference>
<keyword evidence="1" id="KW-0028">Amino-acid biosynthesis</keyword>
<dbReference type="InterPro" id="IPR000534">
    <property type="entry name" value="Semialdehyde_DH_NAD-bd"/>
</dbReference>
<dbReference type="PANTHER" id="PTHR32338:SF10">
    <property type="entry name" value="N-ACETYL-GAMMA-GLUTAMYL-PHOSPHATE REDUCTASE, CHLOROPLASTIC-RELATED"/>
    <property type="match status" value="1"/>
</dbReference>
<keyword evidence="1" id="KW-0055">Arginine biosynthesis</keyword>
<dbReference type="InterPro" id="IPR023013">
    <property type="entry name" value="AGPR_AS"/>
</dbReference>
<dbReference type="Pfam" id="PF01118">
    <property type="entry name" value="Semialdhyde_dh"/>
    <property type="match status" value="1"/>
</dbReference>
<dbReference type="InterPro" id="IPR050085">
    <property type="entry name" value="AGPR"/>
</dbReference>
<dbReference type="SUPFAM" id="SSF51735">
    <property type="entry name" value="NAD(P)-binding Rossmann-fold domains"/>
    <property type="match status" value="1"/>
</dbReference>
<evidence type="ECO:0000259" key="3">
    <source>
        <dbReference type="SMART" id="SM00859"/>
    </source>
</evidence>
<accession>G5LWL8</accession>
<dbReference type="SMART" id="SM00859">
    <property type="entry name" value="Semialdhyde_dh"/>
    <property type="match status" value="1"/>
</dbReference>
<name>G5LWL8_SALET</name>
<dbReference type="InterPro" id="IPR036291">
    <property type="entry name" value="NAD(P)-bd_dom_sf"/>
</dbReference>
<gene>
    <name evidence="4" type="ORF">LTSEALA_5770</name>
</gene>
<dbReference type="PANTHER" id="PTHR32338">
    <property type="entry name" value="N-ACETYL-GAMMA-GLUTAMYL-PHOSPHATE REDUCTASE, CHLOROPLASTIC-RELATED-RELATED"/>
    <property type="match status" value="1"/>
</dbReference>
<comment type="caution">
    <text evidence="4">The sequence shown here is derived from an EMBL/GenBank/DDBJ whole genome shotgun (WGS) entry which is preliminary data.</text>
</comment>
<feature type="domain" description="Semialdehyde dehydrogenase NAD-binding" evidence="3">
    <location>
        <begin position="1"/>
        <end position="71"/>
    </location>
</feature>
<reference evidence="4 5" key="1">
    <citation type="journal article" date="2011" name="BMC Genomics">
        <title>Genome sequencing reveals diversification of virulence factor content and possible host adaptation in distinct subpopulations of Salmonella enterica.</title>
        <authorList>
            <person name="den Bakker H.C."/>
            <person name="Moreno Switt A.I."/>
            <person name="Govoni G."/>
            <person name="Cummings C.A."/>
            <person name="Ranieri M.L."/>
            <person name="Degoricija L."/>
            <person name="Hoelzer K."/>
            <person name="Rodriguez-Rivera L.D."/>
            <person name="Brown S."/>
            <person name="Bolchacova E."/>
            <person name="Furtado M.R."/>
            <person name="Wiedmann M."/>
        </authorList>
    </citation>
    <scope>NUCLEOTIDE SEQUENCE [LARGE SCALE GENOMIC DNA]</scope>
    <source>
        <strain evidence="4 5">R6-377</strain>
    </source>
</reference>
<dbReference type="Gene3D" id="3.30.360.10">
    <property type="entry name" value="Dihydrodipicolinate Reductase, domain 2"/>
    <property type="match status" value="1"/>
</dbReference>
<dbReference type="AlphaFoldDB" id="G5LWL8"/>
<dbReference type="GO" id="GO:0006526">
    <property type="term" value="P:L-arginine biosynthetic process"/>
    <property type="evidence" value="ECO:0007669"/>
    <property type="project" value="UniProtKB-KW"/>
</dbReference>
<dbReference type="GO" id="GO:0051287">
    <property type="term" value="F:NAD binding"/>
    <property type="evidence" value="ECO:0007669"/>
    <property type="project" value="InterPro"/>
</dbReference>
<evidence type="ECO:0000313" key="4">
    <source>
        <dbReference type="EMBL" id="EHC29493.1"/>
    </source>
</evidence>
<feature type="active site" evidence="2">
    <location>
        <position position="79"/>
    </location>
</feature>
<sequence length="106" mass="11777">MFLATAHEVSHDLAPQFLQAGCVVFDLSGAFRVNDRAFYEKYYGFTHQYPELLEQAVYGLAEWNADKLNTANLIAVPGCYPTAAQLSLKPLIDGGLLDLTQWPVIN</sequence>
<organism evidence="4 5">
    <name type="scientific">Salmonella enterica subsp. enterica serovar Alachua str. R6-377</name>
    <dbReference type="NCBI Taxonomy" id="913241"/>
    <lineage>
        <taxon>Bacteria</taxon>
        <taxon>Pseudomonadati</taxon>
        <taxon>Pseudomonadota</taxon>
        <taxon>Gammaproteobacteria</taxon>
        <taxon>Enterobacterales</taxon>
        <taxon>Enterobacteriaceae</taxon>
        <taxon>Salmonella</taxon>
    </lineage>
</organism>